<dbReference type="InParanoid" id="A0A152A6U6"/>
<dbReference type="OMA" id="FRETIGC"/>
<accession>A0A152A6U6</accession>
<feature type="compositionally biased region" description="Low complexity" evidence="5">
    <location>
        <begin position="263"/>
        <end position="276"/>
    </location>
</feature>
<evidence type="ECO:0000313" key="7">
    <source>
        <dbReference type="Proteomes" id="UP000076078"/>
    </source>
</evidence>
<gene>
    <name evidence="6" type="ORF">DLAC_00750</name>
</gene>
<dbReference type="GO" id="GO:0005634">
    <property type="term" value="C:nucleus"/>
    <property type="evidence" value="ECO:0007669"/>
    <property type="project" value="TreeGrafter"/>
</dbReference>
<organism evidence="6 7">
    <name type="scientific">Tieghemostelium lacteum</name>
    <name type="common">Slime mold</name>
    <name type="synonym">Dictyostelium lacteum</name>
    <dbReference type="NCBI Taxonomy" id="361077"/>
    <lineage>
        <taxon>Eukaryota</taxon>
        <taxon>Amoebozoa</taxon>
        <taxon>Evosea</taxon>
        <taxon>Eumycetozoa</taxon>
        <taxon>Dictyostelia</taxon>
        <taxon>Dictyosteliales</taxon>
        <taxon>Raperosteliaceae</taxon>
        <taxon>Tieghemostelium</taxon>
    </lineage>
</organism>
<evidence type="ECO:0000256" key="3">
    <source>
        <dbReference type="ARBA" id="ARBA00023172"/>
    </source>
</evidence>
<dbReference type="PANTHER" id="PTHR12132">
    <property type="entry name" value="DNA REPAIR AND RECOMBINATION PROTEIN RAD52, RAD59"/>
    <property type="match status" value="1"/>
</dbReference>
<dbReference type="Pfam" id="PF04098">
    <property type="entry name" value="Rad52_Rad22"/>
    <property type="match status" value="1"/>
</dbReference>
<keyword evidence="2" id="KW-0227">DNA damage</keyword>
<dbReference type="PANTHER" id="PTHR12132:SF1">
    <property type="entry name" value="DNA REPAIR PROTEIN RAD52 HOMOLOG"/>
    <property type="match status" value="1"/>
</dbReference>
<name>A0A152A6U6_TIELA</name>
<feature type="region of interest" description="Disordered" evidence="5">
    <location>
        <begin position="238"/>
        <end position="331"/>
    </location>
</feature>
<protein>
    <submittedName>
        <fullName evidence="6">RasGEF domain-containing protein</fullName>
    </submittedName>
</protein>
<evidence type="ECO:0000256" key="5">
    <source>
        <dbReference type="SAM" id="MobiDB-lite"/>
    </source>
</evidence>
<dbReference type="InterPro" id="IPR042525">
    <property type="entry name" value="Rad52_Rad59_Rad22_sf"/>
</dbReference>
<dbReference type="STRING" id="361077.A0A152A6U6"/>
<dbReference type="AlphaFoldDB" id="A0A152A6U6"/>
<evidence type="ECO:0000313" key="6">
    <source>
        <dbReference type="EMBL" id="KYR01959.1"/>
    </source>
</evidence>
<evidence type="ECO:0000256" key="4">
    <source>
        <dbReference type="ARBA" id="ARBA00023204"/>
    </source>
</evidence>
<dbReference type="EMBL" id="LODT01000004">
    <property type="protein sequence ID" value="KYR01959.1"/>
    <property type="molecule type" value="Genomic_DNA"/>
</dbReference>
<comment type="similarity">
    <text evidence="1">Belongs to the RAD52 family.</text>
</comment>
<evidence type="ECO:0000256" key="2">
    <source>
        <dbReference type="ARBA" id="ARBA00022763"/>
    </source>
</evidence>
<comment type="caution">
    <text evidence="6">The sequence shown here is derived from an EMBL/GenBank/DDBJ whole genome shotgun (WGS) entry which is preliminary data.</text>
</comment>
<sequence>MEEYKEEIVYSHNRNVKLIGFGNRSFTPNEVDRIQQLLKQPIQENKLQSRVVAGNDIVGYLKGEEYVTLANNIFGVGGWSFQILKLTLDINDSDNYGALKVSYTATGRVTLQDGTYKENVGAGVFNHGGGKTALHDRLHIHGNAKKSAIIDCLKRTLSMFGYALGSGLSSSSYQSDTYSDGIKKLTKQQQKAIMPPPIPLHPLPNIPNQPQPLQQQVNVNIVSNDIVIDQQVFVDTQDFQNTPNTPSPPDTHQNTGLVPVRISPSKSPGSNSSSSNVRYSPYTPPPPSNSNNTSPTTSPTNTNASNNSNSNSKLKTLSLNLKLKQFVNPPT</sequence>
<dbReference type="OrthoDB" id="206565at2759"/>
<keyword evidence="3" id="KW-0233">DNA recombination</keyword>
<keyword evidence="7" id="KW-1185">Reference proteome</keyword>
<dbReference type="GO" id="GO:0006312">
    <property type="term" value="P:mitotic recombination"/>
    <property type="evidence" value="ECO:0007669"/>
    <property type="project" value="TreeGrafter"/>
</dbReference>
<dbReference type="GO" id="GO:0045002">
    <property type="term" value="P:double-strand break repair via single-strand annealing"/>
    <property type="evidence" value="ECO:0007669"/>
    <property type="project" value="TreeGrafter"/>
</dbReference>
<dbReference type="Gene3D" id="3.30.390.80">
    <property type="entry name" value="DNA repair protein Rad52/59/22"/>
    <property type="match status" value="1"/>
</dbReference>
<dbReference type="GO" id="GO:0000724">
    <property type="term" value="P:double-strand break repair via homologous recombination"/>
    <property type="evidence" value="ECO:0007669"/>
    <property type="project" value="TreeGrafter"/>
</dbReference>
<keyword evidence="4" id="KW-0234">DNA repair</keyword>
<evidence type="ECO:0000256" key="1">
    <source>
        <dbReference type="ARBA" id="ARBA00006638"/>
    </source>
</evidence>
<dbReference type="Proteomes" id="UP000076078">
    <property type="component" value="Unassembled WGS sequence"/>
</dbReference>
<feature type="compositionally biased region" description="Low complexity" evidence="5">
    <location>
        <begin position="289"/>
        <end position="324"/>
    </location>
</feature>
<dbReference type="InterPro" id="IPR007232">
    <property type="entry name" value="Rad52_Rad59_Rad22"/>
</dbReference>
<proteinExistence type="inferred from homology"/>
<dbReference type="InterPro" id="IPR041247">
    <property type="entry name" value="Rad52_fam"/>
</dbReference>
<reference evidence="6 7" key="1">
    <citation type="submission" date="2015-12" db="EMBL/GenBank/DDBJ databases">
        <title>Dictyostelia acquired genes for synthesis and detection of signals that induce cell-type specialization by lateral gene transfer from prokaryotes.</title>
        <authorList>
            <person name="Gloeckner G."/>
            <person name="Schaap P."/>
        </authorList>
    </citation>
    <scope>NUCLEOTIDE SEQUENCE [LARGE SCALE GENOMIC DNA]</scope>
    <source>
        <strain evidence="6 7">TK</strain>
    </source>
</reference>
<dbReference type="SUPFAM" id="SSF54768">
    <property type="entry name" value="dsRNA-binding domain-like"/>
    <property type="match status" value="1"/>
</dbReference>